<organism evidence="1">
    <name type="scientific">marine sediment metagenome</name>
    <dbReference type="NCBI Taxonomy" id="412755"/>
    <lineage>
        <taxon>unclassified sequences</taxon>
        <taxon>metagenomes</taxon>
        <taxon>ecological metagenomes</taxon>
    </lineage>
</organism>
<gene>
    <name evidence="1" type="ORF">S01H1_51573</name>
</gene>
<comment type="caution">
    <text evidence="1">The sequence shown here is derived from an EMBL/GenBank/DDBJ whole genome shotgun (WGS) entry which is preliminary data.</text>
</comment>
<reference evidence="1" key="1">
    <citation type="journal article" date="2014" name="Front. Microbiol.">
        <title>High frequency of phylogenetically diverse reductive dehalogenase-homologous genes in deep subseafloor sedimentary metagenomes.</title>
        <authorList>
            <person name="Kawai M."/>
            <person name="Futagami T."/>
            <person name="Toyoda A."/>
            <person name="Takaki Y."/>
            <person name="Nishi S."/>
            <person name="Hori S."/>
            <person name="Arai W."/>
            <person name="Tsubouchi T."/>
            <person name="Morono Y."/>
            <person name="Uchiyama I."/>
            <person name="Ito T."/>
            <person name="Fujiyama A."/>
            <person name="Inagaki F."/>
            <person name="Takami H."/>
        </authorList>
    </citation>
    <scope>NUCLEOTIDE SEQUENCE</scope>
    <source>
        <strain evidence="1">Expedition CK06-06</strain>
    </source>
</reference>
<sequence>SSDVVSALGCIFALVLRPNYVCLRHGSLLLSDIHADTLSDGSLFSGAGKRLNPNRILLSH</sequence>
<accession>X0W100</accession>
<proteinExistence type="predicted"/>
<protein>
    <submittedName>
        <fullName evidence="1">Uncharacterized protein</fullName>
    </submittedName>
</protein>
<feature type="non-terminal residue" evidence="1">
    <location>
        <position position="1"/>
    </location>
</feature>
<name>X0W100_9ZZZZ</name>
<dbReference type="EMBL" id="BARS01033284">
    <property type="protein sequence ID" value="GAG24220.1"/>
    <property type="molecule type" value="Genomic_DNA"/>
</dbReference>
<evidence type="ECO:0000313" key="1">
    <source>
        <dbReference type="EMBL" id="GAG24220.1"/>
    </source>
</evidence>
<dbReference type="AlphaFoldDB" id="X0W100"/>